<reference evidence="1 2" key="1">
    <citation type="submission" date="2019-04" db="EMBL/GenBank/DDBJ databases">
        <title>Pedobacter sp. AR-2-6 sp. nov., isolated from Arctic soil.</title>
        <authorList>
            <person name="Dahal R.H."/>
            <person name="Kim D.-U."/>
        </authorList>
    </citation>
    <scope>NUCLEOTIDE SEQUENCE [LARGE SCALE GENOMIC DNA]</scope>
    <source>
        <strain evidence="1 2">AR-2-6</strain>
    </source>
</reference>
<gene>
    <name evidence="1" type="ORF">FA045_14805</name>
</gene>
<comment type="caution">
    <text evidence="1">The sequence shown here is derived from an EMBL/GenBank/DDBJ whole genome shotgun (WGS) entry which is preliminary data.</text>
</comment>
<keyword evidence="2" id="KW-1185">Reference proteome</keyword>
<proteinExistence type="predicted"/>
<dbReference type="Proteomes" id="UP000310477">
    <property type="component" value="Unassembled WGS sequence"/>
</dbReference>
<dbReference type="RefSeq" id="WP_136877853.1">
    <property type="nucleotide sequence ID" value="NZ_SWBO01000009.1"/>
</dbReference>
<protein>
    <submittedName>
        <fullName evidence="1">Uncharacterized protein</fullName>
    </submittedName>
</protein>
<evidence type="ECO:0000313" key="2">
    <source>
        <dbReference type="Proteomes" id="UP000310477"/>
    </source>
</evidence>
<sequence length="154" mass="16913">MKKLFFIIPKVILRYLVFLNFLVFCSYARAQVYGCHVVVGVSDRIFYTPYGAGSPTEWQTVVGGAITATGETGGYRSDGSVTYGCIADIGGTCTVYQQYEISAGPPQIIGMRPYRVGVYASIDPVNCPIDNYIPLLFIFTIGITLIKFKKVVPL</sequence>
<dbReference type="EMBL" id="SWBO01000009">
    <property type="protein sequence ID" value="TKB98248.1"/>
    <property type="molecule type" value="Genomic_DNA"/>
</dbReference>
<accession>A0A4U1C065</accession>
<name>A0A4U1C065_9SPHI</name>
<evidence type="ECO:0000313" key="1">
    <source>
        <dbReference type="EMBL" id="TKB98248.1"/>
    </source>
</evidence>
<dbReference type="AlphaFoldDB" id="A0A4U1C065"/>
<dbReference type="OrthoDB" id="766081at2"/>
<organism evidence="1 2">
    <name type="scientific">Pedobacter cryotolerans</name>
    <dbReference type="NCBI Taxonomy" id="2571270"/>
    <lineage>
        <taxon>Bacteria</taxon>
        <taxon>Pseudomonadati</taxon>
        <taxon>Bacteroidota</taxon>
        <taxon>Sphingobacteriia</taxon>
        <taxon>Sphingobacteriales</taxon>
        <taxon>Sphingobacteriaceae</taxon>
        <taxon>Pedobacter</taxon>
    </lineage>
</organism>